<dbReference type="EMBL" id="WMBE01000003">
    <property type="protein sequence ID" value="MDG0867249.1"/>
    <property type="molecule type" value="Genomic_DNA"/>
</dbReference>
<evidence type="ECO:0000313" key="1">
    <source>
        <dbReference type="EMBL" id="MDG0867249.1"/>
    </source>
</evidence>
<dbReference type="PROSITE" id="PS51257">
    <property type="entry name" value="PROKAR_LIPOPROTEIN"/>
    <property type="match status" value="1"/>
</dbReference>
<proteinExistence type="predicted"/>
<keyword evidence="3" id="KW-1185">Reference proteome</keyword>
<name>A0AAJ5ZG36_9CHLR</name>
<dbReference type="AlphaFoldDB" id="A0AAJ5ZG36"/>
<evidence type="ECO:0000313" key="3">
    <source>
        <dbReference type="Proteomes" id="UP001219901"/>
    </source>
</evidence>
<dbReference type="Proteomes" id="UP001219901">
    <property type="component" value="Chromosome"/>
</dbReference>
<reference evidence="3" key="3">
    <citation type="submission" date="2023-06" db="EMBL/GenBank/DDBJ databases">
        <title>Pangenomics reveal diversification of enzyme families and niche specialization in globally abundant SAR202 bacteria.</title>
        <authorList>
            <person name="Saw J.H.W."/>
        </authorList>
    </citation>
    <scope>NUCLEOTIDE SEQUENCE [LARGE SCALE GENOMIC DNA]</scope>
    <source>
        <strain evidence="3">JH1073</strain>
    </source>
</reference>
<sequence>MKNWAFVIGIVTCALLTACNGDSDGTTVQDTGSAEDGSTTIDGGAESVHILSAFFGLDNGVPGLFFGCGFGLQDGMPIVLDRRIPLPALLDASVFVVHRASGAESPIGCATLAPADEAEERRTILLLGEFASDGDPPVGVEIVGTLLTDDGIDAKGALVETVVPLAAGPSIVLAEHYLISELPTGSTDECPADMDHIIKTTWEGGVSGPGGADLDESHRLGTTVEYASGEVRVATLLADAFDNDNHVEFCMSAPGEPVAITAGSGLYEDPNGDLNVLHTQVVIDAHELTP</sequence>
<dbReference type="EMBL" id="CP046147">
    <property type="protein sequence ID" value="WFG40360.1"/>
    <property type="molecule type" value="Genomic_DNA"/>
</dbReference>
<evidence type="ECO:0000313" key="4">
    <source>
        <dbReference type="Proteomes" id="UP001321249"/>
    </source>
</evidence>
<accession>A0AAJ5ZG36</accession>
<protein>
    <submittedName>
        <fullName evidence="2">Uncharacterized protein</fullName>
    </submittedName>
</protein>
<reference evidence="3 4" key="1">
    <citation type="submission" date="2019-11" db="EMBL/GenBank/DDBJ databases">
        <authorList>
            <person name="Cho J.-C."/>
        </authorList>
    </citation>
    <scope>NUCLEOTIDE SEQUENCE [LARGE SCALE GENOMIC DNA]</scope>
    <source>
        <strain evidence="2 3">JH1073</strain>
        <strain evidence="1 4">JH702</strain>
    </source>
</reference>
<reference evidence="2" key="2">
    <citation type="journal article" date="2023" name="Nat. Commun.">
        <title>Cultivation of marine bacteria of the SAR202 clade.</title>
        <authorList>
            <person name="Lim Y."/>
            <person name="Seo J.H."/>
            <person name="Giovannoni S.J."/>
            <person name="Kang I."/>
            <person name="Cho J.C."/>
        </authorList>
    </citation>
    <scope>NUCLEOTIDE SEQUENCE</scope>
    <source>
        <strain evidence="2">JH1073</strain>
    </source>
</reference>
<dbReference type="Proteomes" id="UP001321249">
    <property type="component" value="Unassembled WGS sequence"/>
</dbReference>
<organism evidence="2 3">
    <name type="scientific">Candidatus Lucifugimonas marina</name>
    <dbReference type="NCBI Taxonomy" id="3038979"/>
    <lineage>
        <taxon>Bacteria</taxon>
        <taxon>Bacillati</taxon>
        <taxon>Chloroflexota</taxon>
        <taxon>Dehalococcoidia</taxon>
        <taxon>SAR202 cluster</taxon>
        <taxon>Candidatus Lucifugimonadales</taxon>
        <taxon>Candidatus Lucifugimonadaceae</taxon>
        <taxon>Candidatus Lucifugimonas</taxon>
    </lineage>
</organism>
<gene>
    <name evidence="1" type="ORF">GKO46_09225</name>
    <name evidence="2" type="ORF">GKO48_12310</name>
</gene>
<dbReference type="RefSeq" id="WP_342825436.1">
    <property type="nucleotide sequence ID" value="NZ_CP046146.1"/>
</dbReference>
<evidence type="ECO:0000313" key="2">
    <source>
        <dbReference type="EMBL" id="WFG40360.1"/>
    </source>
</evidence>